<dbReference type="RefSeq" id="WP_147032123.1">
    <property type="nucleotide sequence ID" value="NZ_CP042436.1"/>
</dbReference>
<organism evidence="2 3">
    <name type="scientific">Mucilaginibacter ginsenosidivorans</name>
    <dbReference type="NCBI Taxonomy" id="398053"/>
    <lineage>
        <taxon>Bacteria</taxon>
        <taxon>Pseudomonadati</taxon>
        <taxon>Bacteroidota</taxon>
        <taxon>Sphingobacteriia</taxon>
        <taxon>Sphingobacteriales</taxon>
        <taxon>Sphingobacteriaceae</taxon>
        <taxon>Mucilaginibacter</taxon>
    </lineage>
</organism>
<feature type="transmembrane region" description="Helical" evidence="1">
    <location>
        <begin position="12"/>
        <end position="31"/>
    </location>
</feature>
<feature type="transmembrane region" description="Helical" evidence="1">
    <location>
        <begin position="37"/>
        <end position="58"/>
    </location>
</feature>
<keyword evidence="1" id="KW-1133">Transmembrane helix</keyword>
<keyword evidence="1" id="KW-0472">Membrane</keyword>
<dbReference type="KEGG" id="mgin:FRZ54_13495"/>
<proteinExistence type="predicted"/>
<protein>
    <recommendedName>
        <fullName evidence="4">DUF2892 domain-containing protein</fullName>
    </recommendedName>
</protein>
<name>A0A5B8UXB3_9SPHI</name>
<dbReference type="AlphaFoldDB" id="A0A5B8UXB3"/>
<evidence type="ECO:0008006" key="4">
    <source>
        <dbReference type="Google" id="ProtNLM"/>
    </source>
</evidence>
<evidence type="ECO:0000256" key="1">
    <source>
        <dbReference type="SAM" id="Phobius"/>
    </source>
</evidence>
<sequence>MNTLKQRIFTNWNLVRVIRLGLGVWLLVMSVQAKDMAMAFFSAFFVATAIGGIGCCGVNGCAVPNGNGTAGPPNEIDYEEIK</sequence>
<dbReference type="EMBL" id="CP042436">
    <property type="protein sequence ID" value="QEC63548.1"/>
    <property type="molecule type" value="Genomic_DNA"/>
</dbReference>
<accession>A0A5B8UXB3</accession>
<gene>
    <name evidence="2" type="ORF">FRZ54_13495</name>
</gene>
<dbReference type="Proteomes" id="UP000321479">
    <property type="component" value="Chromosome"/>
</dbReference>
<keyword evidence="1" id="KW-0812">Transmembrane</keyword>
<reference evidence="2 3" key="1">
    <citation type="journal article" date="2017" name="Curr. Microbiol.">
        <title>Mucilaginibacter ginsenosidivorans sp. nov., Isolated from Soil of Ginseng Field.</title>
        <authorList>
            <person name="Kim M.M."/>
            <person name="Siddiqi M.Z."/>
            <person name="Im W.T."/>
        </authorList>
    </citation>
    <scope>NUCLEOTIDE SEQUENCE [LARGE SCALE GENOMIC DNA]</scope>
    <source>
        <strain evidence="2 3">Gsoil 3017</strain>
    </source>
</reference>
<evidence type="ECO:0000313" key="2">
    <source>
        <dbReference type="EMBL" id="QEC63548.1"/>
    </source>
</evidence>
<keyword evidence="3" id="KW-1185">Reference proteome</keyword>
<evidence type="ECO:0000313" key="3">
    <source>
        <dbReference type="Proteomes" id="UP000321479"/>
    </source>
</evidence>
<dbReference type="OrthoDB" id="1049592at2"/>